<keyword evidence="14 16" id="KW-0961">Cell wall biogenesis/degradation</keyword>
<evidence type="ECO:0000256" key="14">
    <source>
        <dbReference type="ARBA" id="ARBA00023316"/>
    </source>
</evidence>
<dbReference type="GO" id="GO:0009252">
    <property type="term" value="P:peptidoglycan biosynthetic process"/>
    <property type="evidence" value="ECO:0007669"/>
    <property type="project" value="UniProtKB-UniRule"/>
</dbReference>
<comment type="caution">
    <text evidence="18">The sequence shown here is derived from an EMBL/GenBank/DDBJ whole genome shotgun (WGS) entry which is preliminary data.</text>
</comment>
<feature type="active site" description="Proton donor" evidence="16">
    <location>
        <position position="228"/>
    </location>
</feature>
<keyword evidence="7 16" id="KW-0285">Flavoprotein</keyword>
<proteinExistence type="inferred from homology"/>
<dbReference type="NCBIfam" id="NF010478">
    <property type="entry name" value="PRK13903.1"/>
    <property type="match status" value="1"/>
</dbReference>
<dbReference type="AlphaFoldDB" id="A0A4Q0AFR7"/>
<feature type="domain" description="FAD-binding PCMH-type" evidence="17">
    <location>
        <begin position="3"/>
        <end position="176"/>
    </location>
</feature>
<evidence type="ECO:0000256" key="4">
    <source>
        <dbReference type="ARBA" id="ARBA00004752"/>
    </source>
</evidence>
<keyword evidence="8 16" id="KW-0274">FAD</keyword>
<dbReference type="GO" id="GO:0005829">
    <property type="term" value="C:cytosol"/>
    <property type="evidence" value="ECO:0007669"/>
    <property type="project" value="TreeGrafter"/>
</dbReference>
<dbReference type="GO" id="GO:0008762">
    <property type="term" value="F:UDP-N-acetylmuramate dehydrogenase activity"/>
    <property type="evidence" value="ECO:0007669"/>
    <property type="project" value="UniProtKB-UniRule"/>
</dbReference>
<evidence type="ECO:0000256" key="12">
    <source>
        <dbReference type="ARBA" id="ARBA00023002"/>
    </source>
</evidence>
<dbReference type="PANTHER" id="PTHR21071">
    <property type="entry name" value="UDP-N-ACETYLENOLPYRUVOYLGLUCOSAMINE REDUCTASE"/>
    <property type="match status" value="1"/>
</dbReference>
<dbReference type="SUPFAM" id="SSF56176">
    <property type="entry name" value="FAD-binding/transporter-associated domain-like"/>
    <property type="match status" value="1"/>
</dbReference>
<keyword evidence="19" id="KW-1185">Reference proteome</keyword>
<name>A0A4Q0AFR7_9BACT</name>
<evidence type="ECO:0000256" key="16">
    <source>
        <dbReference type="HAMAP-Rule" id="MF_00037"/>
    </source>
</evidence>
<evidence type="ECO:0000259" key="17">
    <source>
        <dbReference type="PROSITE" id="PS51387"/>
    </source>
</evidence>
<dbReference type="InterPro" id="IPR036635">
    <property type="entry name" value="MurB_C_sf"/>
</dbReference>
<dbReference type="Pfam" id="PF02873">
    <property type="entry name" value="MurB_C"/>
    <property type="match status" value="1"/>
</dbReference>
<sequence>MKLGRGAARFLAVVQTKDELEQAISWAQADNIPVFILGDGSNVIISDNDFEGLVIINRLSGFKILEQTEAHVDLLVGAGENWDSVVERAVEMNLSGIEAMSRIPGTAGATPVQNVGAYGQEIADTLQSLEAYDLTAHGNVRLMASECGFSYRFSIFKNPGQRRYVITSITLRLSRSNPRGPYYNSLQNHFDERGISQQEVTPQLIRQAVTDIRSVKLPDPKIMANTGSFFKNPMVDSKKFTGLAAAFPDIVHYKLPDGKIKLAAGWLIERAGLKGYGGGGLKTFEHNALVIVNQTAKTYDELKTFSDHIIETVRRKFGVTLEREPELL</sequence>
<feature type="active site" evidence="16">
    <location>
        <position position="324"/>
    </location>
</feature>
<comment type="function">
    <text evidence="2 16">Cell wall formation.</text>
</comment>
<evidence type="ECO:0000256" key="5">
    <source>
        <dbReference type="ARBA" id="ARBA00022490"/>
    </source>
</evidence>
<dbReference type="NCBIfam" id="TIGR00179">
    <property type="entry name" value="murB"/>
    <property type="match status" value="1"/>
</dbReference>
<dbReference type="GO" id="GO:0051301">
    <property type="term" value="P:cell division"/>
    <property type="evidence" value="ECO:0007669"/>
    <property type="project" value="UniProtKB-KW"/>
</dbReference>
<evidence type="ECO:0000256" key="8">
    <source>
        <dbReference type="ARBA" id="ARBA00022827"/>
    </source>
</evidence>
<dbReference type="PANTHER" id="PTHR21071:SF4">
    <property type="entry name" value="UDP-N-ACETYLENOLPYRUVOYLGLUCOSAMINE REDUCTASE"/>
    <property type="match status" value="1"/>
</dbReference>
<dbReference type="HAMAP" id="MF_00037">
    <property type="entry name" value="MurB"/>
    <property type="match status" value="1"/>
</dbReference>
<gene>
    <name evidence="16" type="primary">murB</name>
    <name evidence="18" type="ORF">EOT04_03325</name>
</gene>
<evidence type="ECO:0000313" key="18">
    <source>
        <dbReference type="EMBL" id="RWZ78011.1"/>
    </source>
</evidence>
<dbReference type="PROSITE" id="PS51387">
    <property type="entry name" value="FAD_PCMH"/>
    <property type="match status" value="1"/>
</dbReference>
<evidence type="ECO:0000256" key="9">
    <source>
        <dbReference type="ARBA" id="ARBA00022857"/>
    </source>
</evidence>
<accession>A0A4Q0AFR7</accession>
<feature type="active site" evidence="16">
    <location>
        <position position="152"/>
    </location>
</feature>
<dbReference type="EMBL" id="SCKW01000049">
    <property type="protein sequence ID" value="RWZ78011.1"/>
    <property type="molecule type" value="Genomic_DNA"/>
</dbReference>
<dbReference type="InterPro" id="IPR036318">
    <property type="entry name" value="FAD-bd_PCMH-like_sf"/>
</dbReference>
<dbReference type="InterPro" id="IPR006094">
    <property type="entry name" value="Oxid_FAD_bind_N"/>
</dbReference>
<protein>
    <recommendedName>
        <fullName evidence="16">UDP-N-acetylenolpyruvoylglucosamine reductase</fullName>
        <ecNumber evidence="16">1.3.1.98</ecNumber>
    </recommendedName>
    <alternativeName>
        <fullName evidence="16">UDP-N-acetylmuramate dehydrogenase</fullName>
    </alternativeName>
</protein>
<dbReference type="InterPro" id="IPR011601">
    <property type="entry name" value="MurB_C"/>
</dbReference>
<evidence type="ECO:0000256" key="7">
    <source>
        <dbReference type="ARBA" id="ARBA00022630"/>
    </source>
</evidence>
<dbReference type="SUPFAM" id="SSF56194">
    <property type="entry name" value="Uridine diphospho-N-Acetylenolpyruvylglucosamine reductase, MurB, C-terminal domain"/>
    <property type="match status" value="1"/>
</dbReference>
<dbReference type="InterPro" id="IPR016167">
    <property type="entry name" value="FAD-bd_PCMH_sub1"/>
</dbReference>
<dbReference type="InterPro" id="IPR016166">
    <property type="entry name" value="FAD-bd_PCMH"/>
</dbReference>
<keyword evidence="10 16" id="KW-0133">Cell shape</keyword>
<evidence type="ECO:0000256" key="15">
    <source>
        <dbReference type="ARBA" id="ARBA00048914"/>
    </source>
</evidence>
<keyword evidence="6 16" id="KW-0132">Cell division</keyword>
<evidence type="ECO:0000256" key="2">
    <source>
        <dbReference type="ARBA" id="ARBA00003921"/>
    </source>
</evidence>
<keyword evidence="13 16" id="KW-0131">Cell cycle</keyword>
<dbReference type="Gene3D" id="3.30.43.10">
    <property type="entry name" value="Uridine Diphospho-n-acetylenolpyruvylglucosamine Reductase, domain 2"/>
    <property type="match status" value="1"/>
</dbReference>
<organism evidence="18 19">
    <name type="scientific">Candidatus Chaera renei</name>
    <dbReference type="NCBI Taxonomy" id="2506947"/>
    <lineage>
        <taxon>Bacteria</taxon>
        <taxon>Candidatus Saccharimonadota</taxon>
        <taxon>Candidatus Saccharimonadia</taxon>
        <taxon>Candidatus Saccharimonadales</taxon>
        <taxon>Candidatus Saccharimonadaceae</taxon>
        <taxon>Candidatus Chaera</taxon>
    </lineage>
</organism>
<comment type="pathway">
    <text evidence="4 16">Cell wall biogenesis; peptidoglycan biosynthesis.</text>
</comment>
<dbReference type="Gene3D" id="3.30.465.10">
    <property type="match status" value="1"/>
</dbReference>
<reference evidence="18" key="1">
    <citation type="submission" date="2019-01" db="EMBL/GenBank/DDBJ databases">
        <title>Genomic signatures and co-occurrence patterns of the ultra-small Saccharimodia (Patescibacteria phylum) suggest a symbiotic lifestyle.</title>
        <authorList>
            <person name="Lemos L."/>
            <person name="Medeiros J."/>
            <person name="Andreote F."/>
            <person name="Fernandes G."/>
            <person name="Varani A."/>
            <person name="Oliveira G."/>
            <person name="Pylro V."/>
        </authorList>
    </citation>
    <scope>NUCLEOTIDE SEQUENCE [LARGE SCALE GENOMIC DNA]</scope>
    <source>
        <strain evidence="18">AMD01</strain>
    </source>
</reference>
<dbReference type="NCBIfam" id="NF000755">
    <property type="entry name" value="PRK00046.1"/>
    <property type="match status" value="1"/>
</dbReference>
<keyword evidence="12 16" id="KW-0560">Oxidoreductase</keyword>
<keyword evidence="11 16" id="KW-0573">Peptidoglycan synthesis</keyword>
<dbReference type="InterPro" id="IPR016169">
    <property type="entry name" value="FAD-bd_PCMH_sub2"/>
</dbReference>
<comment type="subcellular location">
    <subcellularLocation>
        <location evidence="3 16">Cytoplasm</location>
    </subcellularLocation>
</comment>
<dbReference type="Gene3D" id="3.90.78.10">
    <property type="entry name" value="UDP-N-acetylenolpyruvoylglucosamine reductase, C-terminal domain"/>
    <property type="match status" value="1"/>
</dbReference>
<evidence type="ECO:0000313" key="19">
    <source>
        <dbReference type="Proteomes" id="UP000289269"/>
    </source>
</evidence>
<keyword evidence="9 16" id="KW-0521">NADP</keyword>
<dbReference type="GO" id="GO:0008360">
    <property type="term" value="P:regulation of cell shape"/>
    <property type="evidence" value="ECO:0007669"/>
    <property type="project" value="UniProtKB-KW"/>
</dbReference>
<comment type="similarity">
    <text evidence="16">Belongs to the MurB family.</text>
</comment>
<evidence type="ECO:0000256" key="13">
    <source>
        <dbReference type="ARBA" id="ARBA00023306"/>
    </source>
</evidence>
<dbReference type="EC" id="1.3.1.98" evidence="16"/>
<evidence type="ECO:0000256" key="1">
    <source>
        <dbReference type="ARBA" id="ARBA00001974"/>
    </source>
</evidence>
<dbReference type="GO" id="GO:0071949">
    <property type="term" value="F:FAD binding"/>
    <property type="evidence" value="ECO:0007669"/>
    <property type="project" value="InterPro"/>
</dbReference>
<dbReference type="UniPathway" id="UPA00219"/>
<evidence type="ECO:0000256" key="6">
    <source>
        <dbReference type="ARBA" id="ARBA00022618"/>
    </source>
</evidence>
<dbReference type="Proteomes" id="UP000289269">
    <property type="component" value="Unassembled WGS sequence"/>
</dbReference>
<comment type="catalytic activity">
    <reaction evidence="15 16">
        <text>UDP-N-acetyl-alpha-D-muramate + NADP(+) = UDP-N-acetyl-3-O-(1-carboxyvinyl)-alpha-D-glucosamine + NADPH + H(+)</text>
        <dbReference type="Rhea" id="RHEA:12248"/>
        <dbReference type="ChEBI" id="CHEBI:15378"/>
        <dbReference type="ChEBI" id="CHEBI:57783"/>
        <dbReference type="ChEBI" id="CHEBI:58349"/>
        <dbReference type="ChEBI" id="CHEBI:68483"/>
        <dbReference type="ChEBI" id="CHEBI:70757"/>
        <dbReference type="EC" id="1.3.1.98"/>
    </reaction>
</comment>
<dbReference type="Pfam" id="PF01565">
    <property type="entry name" value="FAD_binding_4"/>
    <property type="match status" value="1"/>
</dbReference>
<dbReference type="InterPro" id="IPR003170">
    <property type="entry name" value="MurB"/>
</dbReference>
<evidence type="ECO:0000256" key="11">
    <source>
        <dbReference type="ARBA" id="ARBA00022984"/>
    </source>
</evidence>
<evidence type="ECO:0000256" key="10">
    <source>
        <dbReference type="ARBA" id="ARBA00022960"/>
    </source>
</evidence>
<comment type="cofactor">
    <cofactor evidence="1 16">
        <name>FAD</name>
        <dbReference type="ChEBI" id="CHEBI:57692"/>
    </cofactor>
</comment>
<keyword evidence="5 16" id="KW-0963">Cytoplasm</keyword>
<evidence type="ECO:0000256" key="3">
    <source>
        <dbReference type="ARBA" id="ARBA00004496"/>
    </source>
</evidence>
<dbReference type="GO" id="GO:0071555">
    <property type="term" value="P:cell wall organization"/>
    <property type="evidence" value="ECO:0007669"/>
    <property type="project" value="UniProtKB-KW"/>
</dbReference>